<keyword evidence="9" id="KW-1185">Reference proteome</keyword>
<dbReference type="Proteomes" id="UP001196413">
    <property type="component" value="Unassembled WGS sequence"/>
</dbReference>
<dbReference type="InterPro" id="IPR029058">
    <property type="entry name" value="AB_hydrolase_fold"/>
</dbReference>
<evidence type="ECO:0000256" key="1">
    <source>
        <dbReference type="ARBA" id="ARBA00011079"/>
    </source>
</evidence>
<evidence type="ECO:0000313" key="9">
    <source>
        <dbReference type="Proteomes" id="UP001196413"/>
    </source>
</evidence>
<evidence type="ECO:0000256" key="6">
    <source>
        <dbReference type="ARBA" id="ARBA00023180"/>
    </source>
</evidence>
<organism evidence="8 9">
    <name type="scientific">Parelaphostrongylus tenuis</name>
    <name type="common">Meningeal worm</name>
    <dbReference type="NCBI Taxonomy" id="148309"/>
    <lineage>
        <taxon>Eukaryota</taxon>
        <taxon>Metazoa</taxon>
        <taxon>Ecdysozoa</taxon>
        <taxon>Nematoda</taxon>
        <taxon>Chromadorea</taxon>
        <taxon>Rhabditida</taxon>
        <taxon>Rhabditina</taxon>
        <taxon>Rhabditomorpha</taxon>
        <taxon>Strongyloidea</taxon>
        <taxon>Metastrongylidae</taxon>
        <taxon>Parelaphostrongylus</taxon>
    </lineage>
</organism>
<dbReference type="Pfam" id="PF05577">
    <property type="entry name" value="Peptidase_S28"/>
    <property type="match status" value="1"/>
</dbReference>
<reference evidence="8" key="1">
    <citation type="submission" date="2021-06" db="EMBL/GenBank/DDBJ databases">
        <title>Parelaphostrongylus tenuis whole genome reference sequence.</title>
        <authorList>
            <person name="Garwood T.J."/>
            <person name="Larsen P.A."/>
            <person name="Fountain-Jones N.M."/>
            <person name="Garbe J.R."/>
            <person name="Macchietto M.G."/>
            <person name="Kania S.A."/>
            <person name="Gerhold R.W."/>
            <person name="Richards J.E."/>
            <person name="Wolf T.M."/>
        </authorList>
    </citation>
    <scope>NUCLEOTIDE SEQUENCE</scope>
    <source>
        <strain evidence="8">MNPRO001-30</strain>
        <tissue evidence="8">Meninges</tissue>
    </source>
</reference>
<comment type="similarity">
    <text evidence="1">Belongs to the peptidase S28 family.</text>
</comment>
<keyword evidence="2" id="KW-0645">Protease</keyword>
<dbReference type="GO" id="GO:0070008">
    <property type="term" value="F:serine-type exopeptidase activity"/>
    <property type="evidence" value="ECO:0007669"/>
    <property type="project" value="InterPro"/>
</dbReference>
<evidence type="ECO:0000256" key="5">
    <source>
        <dbReference type="ARBA" id="ARBA00022825"/>
    </source>
</evidence>
<keyword evidence="4" id="KW-0378">Hydrolase</keyword>
<dbReference type="PANTHER" id="PTHR11010">
    <property type="entry name" value="PROTEASE S28 PRO-X CARBOXYPEPTIDASE-RELATED"/>
    <property type="match status" value="1"/>
</dbReference>
<feature type="chain" id="PRO_5042098973" evidence="7">
    <location>
        <begin position="18"/>
        <end position="510"/>
    </location>
</feature>
<dbReference type="Gene3D" id="3.40.50.1820">
    <property type="entry name" value="alpha/beta hydrolase"/>
    <property type="match status" value="1"/>
</dbReference>
<dbReference type="GO" id="GO:0006508">
    <property type="term" value="P:proteolysis"/>
    <property type="evidence" value="ECO:0007669"/>
    <property type="project" value="UniProtKB-KW"/>
</dbReference>
<dbReference type="Gene3D" id="1.20.120.980">
    <property type="entry name" value="Serine carboxypeptidase S28, SKS domain"/>
    <property type="match status" value="1"/>
</dbReference>
<comment type="caution">
    <text evidence="8">The sequence shown here is derived from an EMBL/GenBank/DDBJ whole genome shotgun (WGS) entry which is preliminary data.</text>
</comment>
<keyword evidence="3 7" id="KW-0732">Signal</keyword>
<dbReference type="GO" id="GO:0008239">
    <property type="term" value="F:dipeptidyl-peptidase activity"/>
    <property type="evidence" value="ECO:0007669"/>
    <property type="project" value="TreeGrafter"/>
</dbReference>
<sequence length="510" mass="57831">MLILLALLHVYSDAATGFMHTRDPNIWTPLHQLEESNKFSRPSTYRWTEEWLDDVPVDHFSFANKDSFKLRYFLNVESYEAGGPILFYTGNEGKLEGFALNTGFMWDIAPEFHAAVVFAEHRFYGKTQPYGKGSYNTTDHLGYLSSEQALADFVMLIDHLQQKKLNDARKSAVIAFGGSYGGMLAAWIRIKYPQKVDGAIASSAPVFWFIDSGIPEDIYDKIVTRSFLAAGCNRKAIEKGWMALRVLAQTAHGRSYLNELFHLDERSRLTSEDDYKFLSDFIKDVFETMAMVNYPYPAEFLTSLPGWPVKEACKFLGNVSQTDEDASKQLFEVINLYYNYTGTIKSFCANPSVCPSAAAALGDPMGWPWQSCTEMLMPQCSSGWPNDFFWRSCPFTVEGAIKDCKIWFGKIGFDRSMLRPHWISQNYGVTFPSASNIVFTNGYLDPWSGGGWSLTPKIEGSLVSIILRSGAHHYDLRGTHPEDTDEVKNVRHQEKKYITEWIHNAKAIRG</sequence>
<dbReference type="InterPro" id="IPR008758">
    <property type="entry name" value="Peptidase_S28"/>
</dbReference>
<keyword evidence="5" id="KW-0720">Serine protease</keyword>
<dbReference type="AlphaFoldDB" id="A0AAD5M3D6"/>
<evidence type="ECO:0000256" key="7">
    <source>
        <dbReference type="SAM" id="SignalP"/>
    </source>
</evidence>
<keyword evidence="6" id="KW-0325">Glycoprotein</keyword>
<evidence type="ECO:0000256" key="4">
    <source>
        <dbReference type="ARBA" id="ARBA00022801"/>
    </source>
</evidence>
<dbReference type="SUPFAM" id="SSF53474">
    <property type="entry name" value="alpha/beta-Hydrolases"/>
    <property type="match status" value="1"/>
</dbReference>
<evidence type="ECO:0000256" key="2">
    <source>
        <dbReference type="ARBA" id="ARBA00022670"/>
    </source>
</evidence>
<dbReference type="EMBL" id="JAHQIW010000616">
    <property type="protein sequence ID" value="KAJ1349158.1"/>
    <property type="molecule type" value="Genomic_DNA"/>
</dbReference>
<dbReference type="InterPro" id="IPR042269">
    <property type="entry name" value="Ser_carbopepase_S28_SKS"/>
</dbReference>
<feature type="signal peptide" evidence="7">
    <location>
        <begin position="1"/>
        <end position="17"/>
    </location>
</feature>
<protein>
    <submittedName>
        <fullName evidence="8">Prolyl oligopeptidase</fullName>
    </submittedName>
</protein>
<accession>A0AAD5M3D6</accession>
<dbReference type="FunFam" id="1.20.120.980:FF:000007">
    <property type="entry name" value="Predicted protein"/>
    <property type="match status" value="1"/>
</dbReference>
<gene>
    <name evidence="8" type="primary">PCP-5</name>
    <name evidence="8" type="ORF">KIN20_004622</name>
</gene>
<dbReference type="PANTHER" id="PTHR11010:SF38">
    <property type="entry name" value="LYSOSOMAL PRO-X CARBOXYPEPTIDASE"/>
    <property type="match status" value="1"/>
</dbReference>
<name>A0AAD5M3D6_PARTN</name>
<evidence type="ECO:0000313" key="8">
    <source>
        <dbReference type="EMBL" id="KAJ1349158.1"/>
    </source>
</evidence>
<evidence type="ECO:0000256" key="3">
    <source>
        <dbReference type="ARBA" id="ARBA00022729"/>
    </source>
</evidence>
<proteinExistence type="inferred from homology"/>